<feature type="non-terminal residue" evidence="1">
    <location>
        <position position="87"/>
    </location>
</feature>
<accession>A0ABN8HK61</accession>
<name>A0ABN8HK61_9NEOP</name>
<organism evidence="1 2">
    <name type="scientific">Iphiclides podalirius</name>
    <name type="common">scarce swallowtail</name>
    <dbReference type="NCBI Taxonomy" id="110791"/>
    <lineage>
        <taxon>Eukaryota</taxon>
        <taxon>Metazoa</taxon>
        <taxon>Ecdysozoa</taxon>
        <taxon>Arthropoda</taxon>
        <taxon>Hexapoda</taxon>
        <taxon>Insecta</taxon>
        <taxon>Pterygota</taxon>
        <taxon>Neoptera</taxon>
        <taxon>Endopterygota</taxon>
        <taxon>Lepidoptera</taxon>
        <taxon>Glossata</taxon>
        <taxon>Ditrysia</taxon>
        <taxon>Papilionoidea</taxon>
        <taxon>Papilionidae</taxon>
        <taxon>Papilioninae</taxon>
        <taxon>Iphiclides</taxon>
    </lineage>
</organism>
<reference evidence="1" key="1">
    <citation type="submission" date="2022-03" db="EMBL/GenBank/DDBJ databases">
        <authorList>
            <person name="Martin H S."/>
        </authorList>
    </citation>
    <scope>NUCLEOTIDE SEQUENCE</scope>
</reference>
<sequence>MLEASLTMAVVFGVRDGTHFQQFAAGSVAVSATSAVRLYIHTALGRSERDITGSEWESNLPVAKSIALLSYWSDDKHRITWIHPFSA</sequence>
<proteinExistence type="predicted"/>
<evidence type="ECO:0000313" key="2">
    <source>
        <dbReference type="Proteomes" id="UP000837857"/>
    </source>
</evidence>
<dbReference type="EMBL" id="OW152813">
    <property type="protein sequence ID" value="CAH2034951.1"/>
    <property type="molecule type" value="Genomic_DNA"/>
</dbReference>
<gene>
    <name evidence="1" type="ORF">IPOD504_LOCUS353</name>
</gene>
<evidence type="ECO:0000313" key="1">
    <source>
        <dbReference type="EMBL" id="CAH2034951.1"/>
    </source>
</evidence>
<protein>
    <submittedName>
        <fullName evidence="1">Uncharacterized protein</fullName>
    </submittedName>
</protein>
<keyword evidence="2" id="KW-1185">Reference proteome</keyword>
<dbReference type="Proteomes" id="UP000837857">
    <property type="component" value="Chromosome 1"/>
</dbReference>